<dbReference type="PANTHER" id="PTHR12859">
    <property type="entry name" value="PRA1 PROTEIN"/>
    <property type="match status" value="1"/>
</dbReference>
<dbReference type="EMBL" id="HG996476">
    <property type="protein sequence ID" value="CAG1852544.1"/>
    <property type="molecule type" value="Genomic_DNA"/>
</dbReference>
<comment type="function">
    <text evidence="1 7">May be involved in both secretory and endocytic intracellular trafficking in the endosomal/prevacuolar compartments.</text>
</comment>
<keyword evidence="6 7" id="KW-0472">Membrane</keyword>
<evidence type="ECO:0000313" key="9">
    <source>
        <dbReference type="EMBL" id="CAG1852544.1"/>
    </source>
</evidence>
<dbReference type="AlphaFoldDB" id="A0A804KT27"/>
<evidence type="ECO:0000256" key="6">
    <source>
        <dbReference type="ARBA" id="ARBA00023136"/>
    </source>
</evidence>
<evidence type="ECO:0000256" key="3">
    <source>
        <dbReference type="ARBA" id="ARBA00006483"/>
    </source>
</evidence>
<dbReference type="Pfam" id="PF03208">
    <property type="entry name" value="PRA1"/>
    <property type="match status" value="1"/>
</dbReference>
<name>A0A804KT27_MUSAM</name>
<evidence type="ECO:0000256" key="5">
    <source>
        <dbReference type="ARBA" id="ARBA00022989"/>
    </source>
</evidence>
<evidence type="ECO:0000256" key="7">
    <source>
        <dbReference type="RuleBase" id="RU363107"/>
    </source>
</evidence>
<organism evidence="10 11">
    <name type="scientific">Musa acuminata subsp. malaccensis</name>
    <name type="common">Wild banana</name>
    <name type="synonym">Musa malaccensis</name>
    <dbReference type="NCBI Taxonomy" id="214687"/>
    <lineage>
        <taxon>Eukaryota</taxon>
        <taxon>Viridiplantae</taxon>
        <taxon>Streptophyta</taxon>
        <taxon>Embryophyta</taxon>
        <taxon>Tracheophyta</taxon>
        <taxon>Spermatophyta</taxon>
        <taxon>Magnoliopsida</taxon>
        <taxon>Liliopsida</taxon>
        <taxon>Zingiberales</taxon>
        <taxon>Musaceae</taxon>
        <taxon>Musa</taxon>
    </lineage>
</organism>
<protein>
    <recommendedName>
        <fullName evidence="7">PRA1 family protein</fullName>
    </recommendedName>
</protein>
<dbReference type="Gramene" id="Ma10_t05890.1">
    <property type="protein sequence ID" value="Ma10_p05890.1"/>
    <property type="gene ID" value="Ma10_g05890"/>
</dbReference>
<reference evidence="9" key="1">
    <citation type="submission" date="2021-03" db="EMBL/GenBank/DDBJ databases">
        <authorList>
            <consortium name="Genoscope - CEA"/>
            <person name="William W."/>
        </authorList>
    </citation>
    <scope>NUCLEOTIDE SEQUENCE</scope>
    <source>
        <strain evidence="9">Doubled-haploid Pahang</strain>
    </source>
</reference>
<dbReference type="InParanoid" id="A0A804KT27"/>
<dbReference type="GO" id="GO:0016192">
    <property type="term" value="P:vesicle-mediated transport"/>
    <property type="evidence" value="ECO:0007669"/>
    <property type="project" value="UniProtKB-ARBA"/>
</dbReference>
<evidence type="ECO:0000256" key="2">
    <source>
        <dbReference type="ARBA" id="ARBA00004141"/>
    </source>
</evidence>
<dbReference type="GO" id="GO:0016020">
    <property type="term" value="C:membrane"/>
    <property type="evidence" value="ECO:0007669"/>
    <property type="project" value="UniProtKB-SubCell"/>
</dbReference>
<evidence type="ECO:0000256" key="1">
    <source>
        <dbReference type="ARBA" id="ARBA00002501"/>
    </source>
</evidence>
<proteinExistence type="inferred from homology"/>
<dbReference type="GO" id="GO:0005783">
    <property type="term" value="C:endoplasmic reticulum"/>
    <property type="evidence" value="ECO:0007669"/>
    <property type="project" value="UniProtKB-ARBA"/>
</dbReference>
<comment type="similarity">
    <text evidence="3 7">Belongs to the PRA1 family.</text>
</comment>
<dbReference type="PANTHER" id="PTHR12859:SF0">
    <property type="entry name" value="PRA1 FAMILY PROTEIN"/>
    <property type="match status" value="1"/>
</dbReference>
<dbReference type="InterPro" id="IPR004895">
    <property type="entry name" value="Prenylated_rab_accept_PRA1"/>
</dbReference>
<feature type="transmembrane region" description="Helical" evidence="7">
    <location>
        <begin position="30"/>
        <end position="47"/>
    </location>
</feature>
<evidence type="ECO:0000256" key="8">
    <source>
        <dbReference type="SAM" id="MobiDB-lite"/>
    </source>
</evidence>
<sequence length="72" mass="8250">MSSTTQSSSSDSPSPDRSYSKWNSRFKCNLYYYRTNYFILIMFVRAMGFLSKPLAVVVAFLTGLSIAFVDER</sequence>
<reference evidence="10" key="2">
    <citation type="submission" date="2021-05" db="UniProtKB">
        <authorList>
            <consortium name="EnsemblPlants"/>
        </authorList>
    </citation>
    <scope>IDENTIFICATION</scope>
    <source>
        <strain evidence="10">subsp. malaccensis</strain>
    </source>
</reference>
<keyword evidence="7" id="KW-0813">Transport</keyword>
<keyword evidence="11" id="KW-1185">Reference proteome</keyword>
<comment type="subcellular location">
    <subcellularLocation>
        <location evidence="2 7">Membrane</location>
        <topology evidence="2 7">Multi-pass membrane protein</topology>
    </subcellularLocation>
</comment>
<dbReference type="EnsemblPlants" id="Ma10_t05890.1">
    <property type="protein sequence ID" value="Ma10_p05890.1"/>
    <property type="gene ID" value="Ma10_g05890"/>
</dbReference>
<keyword evidence="4 7" id="KW-0812">Transmembrane</keyword>
<feature type="region of interest" description="Disordered" evidence="8">
    <location>
        <begin position="1"/>
        <end position="21"/>
    </location>
</feature>
<accession>A0A804KT27</accession>
<dbReference type="Proteomes" id="UP000012960">
    <property type="component" value="Unplaced"/>
</dbReference>
<evidence type="ECO:0000313" key="10">
    <source>
        <dbReference type="EnsemblPlants" id="Ma10_p05890.1"/>
    </source>
</evidence>
<feature type="compositionally biased region" description="Low complexity" evidence="8">
    <location>
        <begin position="1"/>
        <end position="17"/>
    </location>
</feature>
<feature type="transmembrane region" description="Helical" evidence="7">
    <location>
        <begin position="53"/>
        <end position="69"/>
    </location>
</feature>
<keyword evidence="5 7" id="KW-1133">Transmembrane helix</keyword>
<evidence type="ECO:0000313" key="11">
    <source>
        <dbReference type="Proteomes" id="UP000012960"/>
    </source>
</evidence>
<evidence type="ECO:0000256" key="4">
    <source>
        <dbReference type="ARBA" id="ARBA00022692"/>
    </source>
</evidence>
<gene>
    <name evidence="9" type="ORF">GSMUA_307700.1</name>
</gene>